<dbReference type="EMBL" id="JBHUCX010000029">
    <property type="protein sequence ID" value="MFD1675505.1"/>
    <property type="molecule type" value="Genomic_DNA"/>
</dbReference>
<evidence type="ECO:0000313" key="3">
    <source>
        <dbReference type="EMBL" id="MFD1675505.1"/>
    </source>
</evidence>
<comment type="caution">
    <text evidence="3">The sequence shown here is derived from an EMBL/GenBank/DDBJ whole genome shotgun (WGS) entry which is preliminary data.</text>
</comment>
<dbReference type="InterPro" id="IPR038765">
    <property type="entry name" value="Papain-like_cys_pep_sf"/>
</dbReference>
<keyword evidence="1" id="KW-0812">Transmembrane</keyword>
<proteinExistence type="predicted"/>
<feature type="domain" description="Transglutaminase-like" evidence="2">
    <location>
        <begin position="281"/>
        <end position="343"/>
    </location>
</feature>
<dbReference type="Proteomes" id="UP001597079">
    <property type="component" value="Unassembled WGS sequence"/>
</dbReference>
<feature type="transmembrane region" description="Helical" evidence="1">
    <location>
        <begin position="86"/>
        <end position="107"/>
    </location>
</feature>
<evidence type="ECO:0000259" key="2">
    <source>
        <dbReference type="SMART" id="SM00460"/>
    </source>
</evidence>
<evidence type="ECO:0000313" key="4">
    <source>
        <dbReference type="Proteomes" id="UP001597079"/>
    </source>
</evidence>
<gene>
    <name evidence="3" type="ORF">ACFSB2_12455</name>
</gene>
<sequence length="374" mass="41877">MTYNWITILFAVIIIGSILFGAARRFGMESRLVVSQAISIATGIVAIWIGWLLSRHISSYVLHQNTTHLPHWLAQIFIAWQRSPRIGAWIAFLICYFVLSSVIHQLLAGILGQIPVLLPSVLGRSRVLGAVLGAAIGVVRAAIGGAIIFLVLQYFSIPVMAKQANQSWPYQLCSQQIYKPWLKPFVTRALPVFAEDAIQPISQNINLFAVPSGTANEERGVLLVPKQVAKLAQQITANAKTPKQKAYALYEWEIHHITYDWKKYDDYVYHHKWDQQSPLQTLETKKGVCADYALLYADMAHAVGLRVQIDEGIGGTATDYGSHAWNQVWLPNENQWITVDTTWGATQDEWFDVPAAQFNQTHSEQTAIVIDASQ</sequence>
<keyword evidence="4" id="KW-1185">Reference proteome</keyword>
<dbReference type="PANTHER" id="PTHR46333:SF2">
    <property type="entry name" value="CYTOKINESIS PROTEIN 3"/>
    <property type="match status" value="1"/>
</dbReference>
<dbReference type="Pfam" id="PF01841">
    <property type="entry name" value="Transglut_core"/>
    <property type="match status" value="1"/>
</dbReference>
<keyword evidence="1" id="KW-1133">Transmembrane helix</keyword>
<dbReference type="SUPFAM" id="SSF54001">
    <property type="entry name" value="Cysteine proteinases"/>
    <property type="match status" value="1"/>
</dbReference>
<dbReference type="Gene3D" id="3.10.620.30">
    <property type="match status" value="1"/>
</dbReference>
<organism evidence="3 4">
    <name type="scientific">Alicyclobacillus fodiniaquatilis</name>
    <dbReference type="NCBI Taxonomy" id="1661150"/>
    <lineage>
        <taxon>Bacteria</taxon>
        <taxon>Bacillati</taxon>
        <taxon>Bacillota</taxon>
        <taxon>Bacilli</taxon>
        <taxon>Bacillales</taxon>
        <taxon>Alicyclobacillaceae</taxon>
        <taxon>Alicyclobacillus</taxon>
    </lineage>
</organism>
<dbReference type="InterPro" id="IPR002931">
    <property type="entry name" value="Transglutaminase-like"/>
</dbReference>
<dbReference type="SMART" id="SM00460">
    <property type="entry name" value="TGc"/>
    <property type="match status" value="1"/>
</dbReference>
<protein>
    <submittedName>
        <fullName evidence="3">Transglutaminase domain-containing protein</fullName>
    </submittedName>
</protein>
<keyword evidence="1" id="KW-0472">Membrane</keyword>
<feature type="transmembrane region" description="Helical" evidence="1">
    <location>
        <begin position="127"/>
        <end position="152"/>
    </location>
</feature>
<reference evidence="4" key="1">
    <citation type="journal article" date="2019" name="Int. J. Syst. Evol. Microbiol.">
        <title>The Global Catalogue of Microorganisms (GCM) 10K type strain sequencing project: providing services to taxonomists for standard genome sequencing and annotation.</title>
        <authorList>
            <consortium name="The Broad Institute Genomics Platform"/>
            <consortium name="The Broad Institute Genome Sequencing Center for Infectious Disease"/>
            <person name="Wu L."/>
            <person name="Ma J."/>
        </authorList>
    </citation>
    <scope>NUCLEOTIDE SEQUENCE [LARGE SCALE GENOMIC DNA]</scope>
    <source>
        <strain evidence="4">CGMCC 1.12286</strain>
    </source>
</reference>
<feature type="transmembrane region" description="Helical" evidence="1">
    <location>
        <begin position="7"/>
        <end position="27"/>
    </location>
</feature>
<dbReference type="InterPro" id="IPR052557">
    <property type="entry name" value="CAP/Cytokinesis_protein"/>
</dbReference>
<name>A0ABW4JJW1_9BACL</name>
<dbReference type="PANTHER" id="PTHR46333">
    <property type="entry name" value="CYTOKINESIS PROTEIN 3"/>
    <property type="match status" value="1"/>
</dbReference>
<evidence type="ECO:0000256" key="1">
    <source>
        <dbReference type="SAM" id="Phobius"/>
    </source>
</evidence>
<feature type="transmembrane region" description="Helical" evidence="1">
    <location>
        <begin position="33"/>
        <end position="53"/>
    </location>
</feature>
<accession>A0ABW4JJW1</accession>
<dbReference type="RefSeq" id="WP_377943386.1">
    <property type="nucleotide sequence ID" value="NZ_JBHUCX010000029.1"/>
</dbReference>